<name>A0ABV6CH04_9GAMM</name>
<dbReference type="Gene3D" id="1.20.1590.10">
    <property type="entry name" value="YP_001051499.1 domain like"/>
    <property type="match status" value="1"/>
</dbReference>
<protein>
    <submittedName>
        <fullName evidence="1">YjaG family protein</fullName>
    </submittedName>
</protein>
<gene>
    <name evidence="1" type="ORF">ACFFIT_10450</name>
</gene>
<dbReference type="InterPro" id="IPR007338">
    <property type="entry name" value="DUF416"/>
</dbReference>
<comment type="caution">
    <text evidence="1">The sequence shown here is derived from an EMBL/GenBank/DDBJ whole genome shotgun (WGS) entry which is preliminary data.</text>
</comment>
<sequence>MFRNPLQLRLKKLSPQQLQLFMLVLCERMAINYGFFALNTEQKVNFDKFKQIMNLLWESLSVKNVQINFDGQLEKLELLIPQESDYSIYAVHPAIDACEALSEALHAKLTDDVLEHALSVSQISLKTVCDVYLAEHDIEITEAEANELEPIKDEWDNQWEIFRLILDTPFSASFVKELKEEVSQIKESQIGLFLS</sequence>
<dbReference type="Proteomes" id="UP001589758">
    <property type="component" value="Unassembled WGS sequence"/>
</dbReference>
<dbReference type="InterPro" id="IPR023381">
    <property type="entry name" value="YP001051499.1-like_dom_sf"/>
</dbReference>
<dbReference type="EMBL" id="JBHLXE010000103">
    <property type="protein sequence ID" value="MFC0180493.1"/>
    <property type="molecule type" value="Genomic_DNA"/>
</dbReference>
<dbReference type="RefSeq" id="WP_385877612.1">
    <property type="nucleotide sequence ID" value="NZ_JBHLXE010000103.1"/>
</dbReference>
<organism evidence="1 2">
    <name type="scientific">Thorsellia kenyensis</name>
    <dbReference type="NCBI Taxonomy" id="1549888"/>
    <lineage>
        <taxon>Bacteria</taxon>
        <taxon>Pseudomonadati</taxon>
        <taxon>Pseudomonadota</taxon>
        <taxon>Gammaproteobacteria</taxon>
        <taxon>Enterobacterales</taxon>
        <taxon>Thorselliaceae</taxon>
        <taxon>Thorsellia</taxon>
    </lineage>
</organism>
<accession>A0ABV6CH04</accession>
<proteinExistence type="predicted"/>
<dbReference type="Pfam" id="PF04222">
    <property type="entry name" value="DUF416"/>
    <property type="match status" value="1"/>
</dbReference>
<keyword evidence="2" id="KW-1185">Reference proteome</keyword>
<evidence type="ECO:0000313" key="2">
    <source>
        <dbReference type="Proteomes" id="UP001589758"/>
    </source>
</evidence>
<evidence type="ECO:0000313" key="1">
    <source>
        <dbReference type="EMBL" id="MFC0180493.1"/>
    </source>
</evidence>
<reference evidence="1 2" key="1">
    <citation type="submission" date="2024-09" db="EMBL/GenBank/DDBJ databases">
        <authorList>
            <person name="Sun Q."/>
            <person name="Mori K."/>
        </authorList>
    </citation>
    <scope>NUCLEOTIDE SEQUENCE [LARGE SCALE GENOMIC DNA]</scope>
    <source>
        <strain evidence="1 2">CCM 8545</strain>
    </source>
</reference>